<feature type="coiled-coil region" evidence="3">
    <location>
        <begin position="698"/>
        <end position="725"/>
    </location>
</feature>
<dbReference type="Proteomes" id="UP000014634">
    <property type="component" value="Unassembled WGS sequence"/>
</dbReference>
<evidence type="ECO:0000256" key="1">
    <source>
        <dbReference type="ARBA" id="ARBA00023224"/>
    </source>
</evidence>
<comment type="caution">
    <text evidence="6">The sequence shown here is derived from an EMBL/GenBank/DDBJ whole genome shotgun (WGS) entry which is preliminary data.</text>
</comment>
<dbReference type="SUPFAM" id="SSF58104">
    <property type="entry name" value="Methyl-accepting chemotaxis protein (MCP) signaling domain"/>
    <property type="match status" value="1"/>
</dbReference>
<dbReference type="Gene3D" id="1.10.287.950">
    <property type="entry name" value="Methyl-accepting chemotaxis protein"/>
    <property type="match status" value="1"/>
</dbReference>
<dbReference type="Pfam" id="PF07695">
    <property type="entry name" value="7TMR-DISM_7TM"/>
    <property type="match status" value="1"/>
</dbReference>
<dbReference type="RefSeq" id="WP_016523789.1">
    <property type="nucleotide sequence ID" value="NZ_KE332517.1"/>
</dbReference>
<keyword evidence="1 2" id="KW-0807">Transducer</keyword>
<feature type="transmembrane region" description="Helical" evidence="4">
    <location>
        <begin position="258"/>
        <end position="290"/>
    </location>
</feature>
<feature type="transmembrane region" description="Helical" evidence="4">
    <location>
        <begin position="232"/>
        <end position="251"/>
    </location>
</feature>
<dbReference type="Pfam" id="PF00015">
    <property type="entry name" value="MCPsignal"/>
    <property type="match status" value="1"/>
</dbReference>
<feature type="transmembrane region" description="Helical" evidence="4">
    <location>
        <begin position="39"/>
        <end position="59"/>
    </location>
</feature>
<keyword evidence="3" id="KW-0175">Coiled coil</keyword>
<name>A0AA87NRM8_TREMD</name>
<accession>A0AA87NRM8</accession>
<evidence type="ECO:0000256" key="3">
    <source>
        <dbReference type="SAM" id="Coils"/>
    </source>
</evidence>
<dbReference type="InterPro" id="IPR011623">
    <property type="entry name" value="7TMR_DISM_rcpt_extracell_dom1"/>
</dbReference>
<dbReference type="PANTHER" id="PTHR32089">
    <property type="entry name" value="METHYL-ACCEPTING CHEMOTAXIS PROTEIN MCPB"/>
    <property type="match status" value="1"/>
</dbReference>
<evidence type="ECO:0000259" key="5">
    <source>
        <dbReference type="PROSITE" id="PS50111"/>
    </source>
</evidence>
<evidence type="ECO:0000313" key="6">
    <source>
        <dbReference type="EMBL" id="EPF28165.1"/>
    </source>
</evidence>
<dbReference type="EMBL" id="ATFE01000013">
    <property type="protein sequence ID" value="EPF28165.1"/>
    <property type="molecule type" value="Genomic_DNA"/>
</dbReference>
<evidence type="ECO:0000256" key="4">
    <source>
        <dbReference type="SAM" id="Phobius"/>
    </source>
</evidence>
<feature type="transmembrane region" description="Helical" evidence="4">
    <location>
        <begin position="409"/>
        <end position="429"/>
    </location>
</feature>
<feature type="transmembrane region" description="Helical" evidence="4">
    <location>
        <begin position="296"/>
        <end position="314"/>
    </location>
</feature>
<dbReference type="PANTHER" id="PTHR32089:SF112">
    <property type="entry name" value="LYSOZYME-LIKE PROTEIN-RELATED"/>
    <property type="match status" value="1"/>
</dbReference>
<protein>
    <recommendedName>
        <fullName evidence="5">Methyl-accepting transducer domain-containing protein</fullName>
    </recommendedName>
</protein>
<feature type="transmembrane region" description="Helical" evidence="4">
    <location>
        <begin position="345"/>
        <end position="368"/>
    </location>
</feature>
<reference evidence="6 7" key="1">
    <citation type="submission" date="2013-04" db="EMBL/GenBank/DDBJ databases">
        <title>The Genome Sequence of Treponema medium ATCC 700293.</title>
        <authorList>
            <consortium name="The Broad Institute Genomics Platform"/>
            <person name="Earl A."/>
            <person name="Ward D."/>
            <person name="Feldgarden M."/>
            <person name="Gevers D."/>
            <person name="Leonetti C."/>
            <person name="Blanton J.M."/>
            <person name="Dewhirst F.E."/>
            <person name="Izard J."/>
            <person name="Walker B."/>
            <person name="Young S."/>
            <person name="Zeng Q."/>
            <person name="Gargeya S."/>
            <person name="Fitzgerald M."/>
            <person name="Haas B."/>
            <person name="Abouelleil A."/>
            <person name="Allen A.W."/>
            <person name="Alvarado L."/>
            <person name="Arachchi H.M."/>
            <person name="Berlin A.M."/>
            <person name="Chapman S.B."/>
            <person name="Gainer-Dewar J."/>
            <person name="Goldberg J."/>
            <person name="Griggs A."/>
            <person name="Gujja S."/>
            <person name="Hansen M."/>
            <person name="Howarth C."/>
            <person name="Imamovic A."/>
            <person name="Ireland A."/>
            <person name="Larimer J."/>
            <person name="McCowan C."/>
            <person name="Murphy C."/>
            <person name="Pearson M."/>
            <person name="Poon T.W."/>
            <person name="Priest M."/>
            <person name="Roberts A."/>
            <person name="Saif S."/>
            <person name="Shea T."/>
            <person name="Sisk P."/>
            <person name="Sykes S."/>
            <person name="Wortman J."/>
            <person name="Nusbaum C."/>
            <person name="Birren B."/>
        </authorList>
    </citation>
    <scope>NUCLEOTIDE SEQUENCE [LARGE SCALE GENOMIC DNA]</scope>
    <source>
        <strain evidence="6 7">ATCC 700293</strain>
    </source>
</reference>
<dbReference type="SMART" id="SM00283">
    <property type="entry name" value="MA"/>
    <property type="match status" value="1"/>
</dbReference>
<dbReference type="AlphaFoldDB" id="A0AA87NRM8"/>
<feature type="domain" description="Methyl-accepting transducer" evidence="5">
    <location>
        <begin position="501"/>
        <end position="727"/>
    </location>
</feature>
<gene>
    <name evidence="6" type="ORF">HMPREF9195_01856</name>
</gene>
<evidence type="ECO:0000313" key="7">
    <source>
        <dbReference type="Proteomes" id="UP000014634"/>
    </source>
</evidence>
<dbReference type="PROSITE" id="PS50111">
    <property type="entry name" value="CHEMOTAXIS_TRANSDUC_2"/>
    <property type="match status" value="1"/>
</dbReference>
<dbReference type="GO" id="GO:0007165">
    <property type="term" value="P:signal transduction"/>
    <property type="evidence" value="ECO:0007669"/>
    <property type="project" value="UniProtKB-KW"/>
</dbReference>
<feature type="transmembrane region" description="Helical" evidence="4">
    <location>
        <begin position="321"/>
        <end position="339"/>
    </location>
</feature>
<organism evidence="6 7">
    <name type="scientific">Treponema medium ATCC 700293</name>
    <dbReference type="NCBI Taxonomy" id="1125700"/>
    <lineage>
        <taxon>Bacteria</taxon>
        <taxon>Pseudomonadati</taxon>
        <taxon>Spirochaetota</taxon>
        <taxon>Spirochaetia</taxon>
        <taxon>Spirochaetales</taxon>
        <taxon>Treponemataceae</taxon>
        <taxon>Treponema</taxon>
    </lineage>
</organism>
<dbReference type="GO" id="GO:0016020">
    <property type="term" value="C:membrane"/>
    <property type="evidence" value="ECO:0007669"/>
    <property type="project" value="InterPro"/>
</dbReference>
<keyword evidence="4" id="KW-0812">Transmembrane</keyword>
<dbReference type="InterPro" id="IPR004089">
    <property type="entry name" value="MCPsignal_dom"/>
</dbReference>
<feature type="transmembrane region" description="Helical" evidence="4">
    <location>
        <begin position="380"/>
        <end position="397"/>
    </location>
</feature>
<keyword evidence="4" id="KW-0472">Membrane</keyword>
<sequence length="798" mass="89928">MKELISRSGAKYTEVICPASAMVYRLGSLFKKAFYNKKYFLSVVLTTFIFLGFGTAVYAESVPTVQRGVIDLRNWNFDTQGKVMLNGTYGFFWNEFLEDWKEPSVYMSVPSSWAAEKAGQGKAYPSNGYATYTIRLLLPKGAPSLSVYLKNRFPSLTVFANGVKLDAYNPSGRKLTDAQSSCFVLPSGETQIDLLIQIKSIDHKKQGIYNPVILNKTSVLESSIYQRKLIEAMIFSFALALGLYHLILFIFRSKEISILYFTMLVFIVMIRILSTGTMIGCDLFGLSWMATLRMDYFTFATVSVPVILYFYELYKKYIHKAIVIVWVSEGLLYGILTLVTKGSFFTSFLFVHQIICLFEVFYILYLIVRLIYKKEQEASFIAIGFAALIITSVIDLLEGMDIIQISATLPFGLLFFLLIQAVSFARIFYFEKRESELMRDKVIASSDQLGTFITEIKKVIEDLANEDSVLTSNMHNAQSYVDKISSYIKLVLEEVSSQKTSLIDRETNTNYLNTFLEGLDTKITHQSEKSKDAMDKLTDLIQNTKLLTEKFKVIQDNFINIFQANEVGKTNFSKMTKTISDITTRSAVLLETNQLITQVAEQTDMLAMNAAIEAAHAGDAGKGFAVVAEEIRNLAERASAESDSTGKIIKQITASIDETASATDVLAQSFTDISDKVTDFEHMLVEIATFIGHTDAHTTRMEETLKEVLEEMTALKNENSRIIETRENTVSSFGRLTKATEKVNAEIDSMLDNITNLIRIFSKTAESQEQTREIIGRLNRLSSQNQEVVADNNEIPEI</sequence>
<keyword evidence="4" id="KW-1133">Transmembrane helix</keyword>
<proteinExistence type="predicted"/>
<evidence type="ECO:0000256" key="2">
    <source>
        <dbReference type="PROSITE-ProRule" id="PRU00284"/>
    </source>
</evidence>